<dbReference type="PANTHER" id="PTHR34365">
    <property type="entry name" value="ENOLASE (DUF1399)"/>
    <property type="match status" value="1"/>
</dbReference>
<dbReference type="AlphaFoldDB" id="A0A9Q8Q642"/>
<gene>
    <name evidence="1" type="ORF">JDV02_000441</name>
</gene>
<evidence type="ECO:0000313" key="2">
    <source>
        <dbReference type="Proteomes" id="UP000829364"/>
    </source>
</evidence>
<reference evidence="1" key="1">
    <citation type="submission" date="2021-11" db="EMBL/GenBank/DDBJ databases">
        <title>Purpureocillium_takamizusanense_genome.</title>
        <authorList>
            <person name="Nguyen N.-H."/>
        </authorList>
    </citation>
    <scope>NUCLEOTIDE SEQUENCE</scope>
    <source>
        <strain evidence="1">PT3</strain>
    </source>
</reference>
<accession>A0A9Q8Q642</accession>
<keyword evidence="2" id="KW-1185">Reference proteome</keyword>
<evidence type="ECO:0000313" key="1">
    <source>
        <dbReference type="EMBL" id="UNI13725.1"/>
    </source>
</evidence>
<sequence length="241" mass="27872">MASIKRKPRKNLGPLNLSDEPLETPDTVSCLIHLRLLDAFEKLKSRTGLKDGLWDIWDNRASSADNSLDILVKLREKRWAVYVARAVDRYQAWWESFRPVMLLQSDMFPGSATTEKYTQFLNSEPISWREEDLPPLDVLMVWHAHMLSPRVYLEDCLRYGHGPLWAAGMPWKLVRAALQEKSDFSFTVGADCVESWEKRTGRDWENALDPLEKEMRCPSCGAELRIPWTTCGLPQEYDGDR</sequence>
<dbReference type="Proteomes" id="UP000829364">
    <property type="component" value="Chromosome 1"/>
</dbReference>
<dbReference type="KEGG" id="ptkz:JDV02_000441"/>
<dbReference type="RefSeq" id="XP_047837206.1">
    <property type="nucleotide sequence ID" value="XM_047981248.1"/>
</dbReference>
<name>A0A9Q8Q642_9HYPO</name>
<proteinExistence type="predicted"/>
<dbReference type="OrthoDB" id="2684236at2759"/>
<dbReference type="InterPro" id="IPR009836">
    <property type="entry name" value="GRDP-like"/>
</dbReference>
<dbReference type="EMBL" id="CP086354">
    <property type="protein sequence ID" value="UNI13725.1"/>
    <property type="molecule type" value="Genomic_DNA"/>
</dbReference>
<protein>
    <submittedName>
        <fullName evidence="1">Uncharacterized protein</fullName>
    </submittedName>
</protein>
<dbReference type="PANTHER" id="PTHR34365:SF7">
    <property type="entry name" value="GLYCINE-RICH DOMAIN-CONTAINING PROTEIN 1"/>
    <property type="match status" value="1"/>
</dbReference>
<dbReference type="GeneID" id="72062406"/>
<organism evidence="1 2">
    <name type="scientific">Purpureocillium takamizusanense</name>
    <dbReference type="NCBI Taxonomy" id="2060973"/>
    <lineage>
        <taxon>Eukaryota</taxon>
        <taxon>Fungi</taxon>
        <taxon>Dikarya</taxon>
        <taxon>Ascomycota</taxon>
        <taxon>Pezizomycotina</taxon>
        <taxon>Sordariomycetes</taxon>
        <taxon>Hypocreomycetidae</taxon>
        <taxon>Hypocreales</taxon>
        <taxon>Ophiocordycipitaceae</taxon>
        <taxon>Purpureocillium</taxon>
    </lineage>
</organism>